<dbReference type="AlphaFoldDB" id="A0A5C0VL94"/>
<keyword evidence="7" id="KW-0998">Cell outer membrane</keyword>
<keyword evidence="6" id="KW-0472">Membrane</keyword>
<dbReference type="GO" id="GO:1990281">
    <property type="term" value="C:efflux pump complex"/>
    <property type="evidence" value="ECO:0007669"/>
    <property type="project" value="TreeGrafter"/>
</dbReference>
<evidence type="ECO:0000256" key="6">
    <source>
        <dbReference type="ARBA" id="ARBA00023136"/>
    </source>
</evidence>
<evidence type="ECO:0000313" key="9">
    <source>
        <dbReference type="EMBL" id="QEK52937.1"/>
    </source>
</evidence>
<dbReference type="GO" id="GO:0009279">
    <property type="term" value="C:cell outer membrane"/>
    <property type="evidence" value="ECO:0007669"/>
    <property type="project" value="UniProtKB-SubCell"/>
</dbReference>
<keyword evidence="3" id="KW-0813">Transport</keyword>
<evidence type="ECO:0000256" key="2">
    <source>
        <dbReference type="ARBA" id="ARBA00007613"/>
    </source>
</evidence>
<keyword evidence="4" id="KW-1134">Transmembrane beta strand</keyword>
<dbReference type="GO" id="GO:0015562">
    <property type="term" value="F:efflux transmembrane transporter activity"/>
    <property type="evidence" value="ECO:0007669"/>
    <property type="project" value="InterPro"/>
</dbReference>
<sequence>MKINRLLIIIAFLLSVNKAFTQEKLSLEDAIKIALENNFDIKISRNVTEISKNNVTPGNAGMLPVVTGNLNDLNRVETSEVDLASGGSRNARNAKNTNINYGASLNWRIFDGFRMFATYDRLQELQKLGELNFKLNVQNTIANVLTSYYNLIALNKQLEATKTALEVSRVRLKNANSRFKIGKGSKLELLAAKVDLSTDTSSLLVQKDLIKASKINLNQILGRPAEIEFAVEDTIILDKQLNYENTKSLVLAQNPELQTAVVNQKIAELSLKEIKGDRYPVIALTSGYNFSNSTSPPTGFAIRNNTRGLNYGFTASINIFNGFQQNRAETNAKLEIENAQFNLERTQQAIASQLLIAYQNYQTNLQLVTLEENNVEVAQENLNITLEKYRLGSIVPLELREAQRNFVDATVRYANSQFQAKLAEVAIKELAGNIQL</sequence>
<name>A0A5C0VL94_9SPHI</name>
<dbReference type="GO" id="GO:0015288">
    <property type="term" value="F:porin activity"/>
    <property type="evidence" value="ECO:0007669"/>
    <property type="project" value="TreeGrafter"/>
</dbReference>
<dbReference type="Pfam" id="PF02321">
    <property type="entry name" value="OEP"/>
    <property type="match status" value="2"/>
</dbReference>
<evidence type="ECO:0000256" key="8">
    <source>
        <dbReference type="SAM" id="SignalP"/>
    </source>
</evidence>
<dbReference type="PANTHER" id="PTHR30026:SF20">
    <property type="entry name" value="OUTER MEMBRANE PROTEIN TOLC"/>
    <property type="match status" value="1"/>
</dbReference>
<keyword evidence="10" id="KW-1185">Reference proteome</keyword>
<dbReference type="KEGG" id="pej:FYC62_15595"/>
<reference evidence="9 10" key="1">
    <citation type="submission" date="2019-08" db="EMBL/GenBank/DDBJ databases">
        <title>Pedobacter sp. nov., isolated from Han river, South Korea.</title>
        <authorList>
            <person name="Lee D.-H."/>
            <person name="Kim Y.-S."/>
            <person name="Hwang E.-M."/>
            <person name="Le Tran T.C."/>
            <person name="Cha C.-J."/>
        </authorList>
    </citation>
    <scope>NUCLEOTIDE SEQUENCE [LARGE SCALE GENOMIC DNA]</scope>
    <source>
        <strain evidence="9 10">CJ43</strain>
    </source>
</reference>
<evidence type="ECO:0000256" key="5">
    <source>
        <dbReference type="ARBA" id="ARBA00022692"/>
    </source>
</evidence>
<organism evidence="9 10">
    <name type="scientific">Pedobacter aquae</name>
    <dbReference type="NCBI Taxonomy" id="2605747"/>
    <lineage>
        <taxon>Bacteria</taxon>
        <taxon>Pseudomonadati</taxon>
        <taxon>Bacteroidota</taxon>
        <taxon>Sphingobacteriia</taxon>
        <taxon>Sphingobacteriales</taxon>
        <taxon>Sphingobacteriaceae</taxon>
        <taxon>Pedobacter</taxon>
    </lineage>
</organism>
<evidence type="ECO:0000313" key="10">
    <source>
        <dbReference type="Proteomes" id="UP000323653"/>
    </source>
</evidence>
<keyword evidence="8" id="KW-0732">Signal</keyword>
<dbReference type="EMBL" id="CP043329">
    <property type="protein sequence ID" value="QEK52937.1"/>
    <property type="molecule type" value="Genomic_DNA"/>
</dbReference>
<evidence type="ECO:0000256" key="4">
    <source>
        <dbReference type="ARBA" id="ARBA00022452"/>
    </source>
</evidence>
<evidence type="ECO:0000256" key="1">
    <source>
        <dbReference type="ARBA" id="ARBA00004442"/>
    </source>
</evidence>
<evidence type="ECO:0000256" key="7">
    <source>
        <dbReference type="ARBA" id="ARBA00023237"/>
    </source>
</evidence>
<keyword evidence="5" id="KW-0812">Transmembrane</keyword>
<gene>
    <name evidence="9" type="ORF">FYC62_15595</name>
</gene>
<protein>
    <submittedName>
        <fullName evidence="9">TolC family protein</fullName>
    </submittedName>
</protein>
<dbReference type="SUPFAM" id="SSF56954">
    <property type="entry name" value="Outer membrane efflux proteins (OEP)"/>
    <property type="match status" value="1"/>
</dbReference>
<dbReference type="InterPro" id="IPR003423">
    <property type="entry name" value="OMP_efflux"/>
</dbReference>
<dbReference type="RefSeq" id="WP_149075608.1">
    <property type="nucleotide sequence ID" value="NZ_CP043329.1"/>
</dbReference>
<comment type="similarity">
    <text evidence="2">Belongs to the outer membrane factor (OMF) (TC 1.B.17) family.</text>
</comment>
<dbReference type="InterPro" id="IPR051906">
    <property type="entry name" value="TolC-like"/>
</dbReference>
<dbReference type="Proteomes" id="UP000323653">
    <property type="component" value="Chromosome"/>
</dbReference>
<dbReference type="Gene3D" id="1.20.1600.10">
    <property type="entry name" value="Outer membrane efflux proteins (OEP)"/>
    <property type="match status" value="1"/>
</dbReference>
<dbReference type="PANTHER" id="PTHR30026">
    <property type="entry name" value="OUTER MEMBRANE PROTEIN TOLC"/>
    <property type="match status" value="1"/>
</dbReference>
<feature type="signal peptide" evidence="8">
    <location>
        <begin position="1"/>
        <end position="21"/>
    </location>
</feature>
<accession>A0A5C0VL94</accession>
<evidence type="ECO:0000256" key="3">
    <source>
        <dbReference type="ARBA" id="ARBA00022448"/>
    </source>
</evidence>
<feature type="chain" id="PRO_5022895710" evidence="8">
    <location>
        <begin position="22"/>
        <end position="436"/>
    </location>
</feature>
<proteinExistence type="inferred from homology"/>
<comment type="subcellular location">
    <subcellularLocation>
        <location evidence="1">Cell outer membrane</location>
    </subcellularLocation>
</comment>